<evidence type="ECO:0000256" key="1">
    <source>
        <dbReference type="SAM" id="MobiDB-lite"/>
    </source>
</evidence>
<organism evidence="2 3">
    <name type="scientific">Cardiocondyla obscurior</name>
    <dbReference type="NCBI Taxonomy" id="286306"/>
    <lineage>
        <taxon>Eukaryota</taxon>
        <taxon>Metazoa</taxon>
        <taxon>Ecdysozoa</taxon>
        <taxon>Arthropoda</taxon>
        <taxon>Hexapoda</taxon>
        <taxon>Insecta</taxon>
        <taxon>Pterygota</taxon>
        <taxon>Neoptera</taxon>
        <taxon>Endopterygota</taxon>
        <taxon>Hymenoptera</taxon>
        <taxon>Apocrita</taxon>
        <taxon>Aculeata</taxon>
        <taxon>Formicoidea</taxon>
        <taxon>Formicidae</taxon>
        <taxon>Myrmicinae</taxon>
        <taxon>Cardiocondyla</taxon>
    </lineage>
</organism>
<name>A0AAW2E7R5_9HYME</name>
<protein>
    <submittedName>
        <fullName evidence="2">Uncharacterized protein</fullName>
    </submittedName>
</protein>
<sequence length="176" mass="18982">MTHKNQRAICLGLTPLDRLGTRPDDPDLAETPTYRDPPRAPPRNTSERPRGGLNLPGVTRPTSETSERPETPPTSSLGCPARRPEPTPGPWGHTPVCNSGAYTRTRGNAPRTPRKRVRINPPGWHGAIQVEIPVAQQEVKILPARGAKRSRASARAPPGTPSGPGGLFKRIFNHGG</sequence>
<proteinExistence type="predicted"/>
<gene>
    <name evidence="2" type="ORF">PUN28_020375</name>
</gene>
<dbReference type="AlphaFoldDB" id="A0AAW2E7R5"/>
<feature type="region of interest" description="Disordered" evidence="1">
    <location>
        <begin position="1"/>
        <end position="122"/>
    </location>
</feature>
<evidence type="ECO:0000313" key="2">
    <source>
        <dbReference type="EMBL" id="KAL0098419.1"/>
    </source>
</evidence>
<keyword evidence="3" id="KW-1185">Reference proteome</keyword>
<feature type="region of interest" description="Disordered" evidence="1">
    <location>
        <begin position="146"/>
        <end position="176"/>
    </location>
</feature>
<dbReference type="EMBL" id="JADYXP020000070">
    <property type="protein sequence ID" value="KAL0098419.1"/>
    <property type="molecule type" value="Genomic_DNA"/>
</dbReference>
<comment type="caution">
    <text evidence="2">The sequence shown here is derived from an EMBL/GenBank/DDBJ whole genome shotgun (WGS) entry which is preliminary data.</text>
</comment>
<accession>A0AAW2E7R5</accession>
<dbReference type="Proteomes" id="UP001430953">
    <property type="component" value="Unassembled WGS sequence"/>
</dbReference>
<reference evidence="2 3" key="1">
    <citation type="submission" date="2023-03" db="EMBL/GenBank/DDBJ databases">
        <title>High recombination rates correlate with genetic variation in Cardiocondyla obscurior ants.</title>
        <authorList>
            <person name="Errbii M."/>
        </authorList>
    </citation>
    <scope>NUCLEOTIDE SEQUENCE [LARGE SCALE GENOMIC DNA]</scope>
    <source>
        <strain evidence="2">Alpha-2009</strain>
        <tissue evidence="2">Whole body</tissue>
    </source>
</reference>
<evidence type="ECO:0000313" key="3">
    <source>
        <dbReference type="Proteomes" id="UP001430953"/>
    </source>
</evidence>
<feature type="compositionally biased region" description="Polar residues" evidence="1">
    <location>
        <begin position="96"/>
        <end position="106"/>
    </location>
</feature>